<gene>
    <name evidence="4" type="ORF">A8990_10748</name>
</gene>
<dbReference type="EMBL" id="QTTN01000007">
    <property type="protein sequence ID" value="REE88952.1"/>
    <property type="molecule type" value="Genomic_DNA"/>
</dbReference>
<dbReference type="InterPro" id="IPR007837">
    <property type="entry name" value="DinB"/>
</dbReference>
<evidence type="ECO:0000256" key="1">
    <source>
        <dbReference type="ARBA" id="ARBA00008635"/>
    </source>
</evidence>
<dbReference type="SUPFAM" id="SSF109854">
    <property type="entry name" value="DinB/YfiT-like putative metalloenzymes"/>
    <property type="match status" value="1"/>
</dbReference>
<comment type="similarity">
    <text evidence="1">Belongs to the DinB family.</text>
</comment>
<accession>A0A3D9SGQ0</accession>
<dbReference type="Gene3D" id="1.20.120.450">
    <property type="entry name" value="dinb family like domain"/>
    <property type="match status" value="1"/>
</dbReference>
<dbReference type="Proteomes" id="UP000256304">
    <property type="component" value="Unassembled WGS sequence"/>
</dbReference>
<comment type="caution">
    <text evidence="4">The sequence shown here is derived from an EMBL/GenBank/DDBJ whole genome shotgun (WGS) entry which is preliminary data.</text>
</comment>
<evidence type="ECO:0000256" key="3">
    <source>
        <dbReference type="PIRSR" id="PIRSR607837-1"/>
    </source>
</evidence>
<dbReference type="PANTHER" id="PTHR37302">
    <property type="entry name" value="SLR1116 PROTEIN"/>
    <property type="match status" value="1"/>
</dbReference>
<dbReference type="Pfam" id="PF05163">
    <property type="entry name" value="DinB"/>
    <property type="match status" value="1"/>
</dbReference>
<feature type="binding site" evidence="3">
    <location>
        <position position="131"/>
    </location>
    <ligand>
        <name>a divalent metal cation</name>
        <dbReference type="ChEBI" id="CHEBI:60240"/>
    </ligand>
</feature>
<protein>
    <submittedName>
        <fullName evidence="4">Putative damage-inducible protein DinB</fullName>
    </submittedName>
</protein>
<feature type="binding site" evidence="3">
    <location>
        <position position="44"/>
    </location>
    <ligand>
        <name>a divalent metal cation</name>
        <dbReference type="ChEBI" id="CHEBI:60240"/>
    </ligand>
</feature>
<evidence type="ECO:0000313" key="5">
    <source>
        <dbReference type="Proteomes" id="UP000256304"/>
    </source>
</evidence>
<keyword evidence="2 3" id="KW-0479">Metal-binding</keyword>
<dbReference type="OrthoDB" id="25666at2"/>
<proteinExistence type="inferred from homology"/>
<feature type="binding site" evidence="3">
    <location>
        <position position="127"/>
    </location>
    <ligand>
        <name>a divalent metal cation</name>
        <dbReference type="ChEBI" id="CHEBI:60240"/>
    </ligand>
</feature>
<dbReference type="PANTHER" id="PTHR37302:SF3">
    <property type="entry name" value="DAMAGE-INDUCIBLE PROTEIN DINB"/>
    <property type="match status" value="1"/>
</dbReference>
<sequence>MIKLFEYNWQVRNEWFDWCATVAEEELMKKRTGGLGYILPTLYHIVAVEYGWICGGIQQQQVFIPSFEEVASLQQVKDFSARCHKELAPIVYDWNASLEERVMIDITDDGEEEHHTYGEVMRHVIAHEIHHMGQLSVWAREVGKKPVSANFIGRGLFGK</sequence>
<dbReference type="InterPro" id="IPR034660">
    <property type="entry name" value="DinB/YfiT-like"/>
</dbReference>
<reference evidence="4 5" key="1">
    <citation type="submission" date="2018-08" db="EMBL/GenBank/DDBJ databases">
        <title>Genomic Encyclopedia of Type Strains, Phase III (KMG-III): the genomes of soil and plant-associated and newly described type strains.</title>
        <authorList>
            <person name="Whitman W."/>
        </authorList>
    </citation>
    <scope>NUCLEOTIDE SEQUENCE [LARGE SCALE GENOMIC DNA]</scope>
    <source>
        <strain evidence="4 5">CGMCC 1.10966</strain>
    </source>
</reference>
<dbReference type="GO" id="GO:0046872">
    <property type="term" value="F:metal ion binding"/>
    <property type="evidence" value="ECO:0007669"/>
    <property type="project" value="UniProtKB-KW"/>
</dbReference>
<evidence type="ECO:0000313" key="4">
    <source>
        <dbReference type="EMBL" id="REE88952.1"/>
    </source>
</evidence>
<keyword evidence="5" id="KW-1185">Reference proteome</keyword>
<dbReference type="RefSeq" id="WP_116188465.1">
    <property type="nucleotide sequence ID" value="NZ_QTTN01000007.1"/>
</dbReference>
<evidence type="ECO:0000256" key="2">
    <source>
        <dbReference type="ARBA" id="ARBA00022723"/>
    </source>
</evidence>
<name>A0A3D9SGQ0_9BACL</name>
<organism evidence="4 5">
    <name type="scientific">Paenibacillus taihuensis</name>
    <dbReference type="NCBI Taxonomy" id="1156355"/>
    <lineage>
        <taxon>Bacteria</taxon>
        <taxon>Bacillati</taxon>
        <taxon>Bacillota</taxon>
        <taxon>Bacilli</taxon>
        <taxon>Bacillales</taxon>
        <taxon>Paenibacillaceae</taxon>
        <taxon>Paenibacillus</taxon>
    </lineage>
</organism>
<dbReference type="AlphaFoldDB" id="A0A3D9SGQ0"/>